<dbReference type="GO" id="GO:0005524">
    <property type="term" value="F:ATP binding"/>
    <property type="evidence" value="ECO:0007669"/>
    <property type="project" value="UniProtKB-KW"/>
</dbReference>
<evidence type="ECO:0000256" key="10">
    <source>
        <dbReference type="RuleBase" id="RU363066"/>
    </source>
</evidence>
<dbReference type="Gene3D" id="3.40.50.300">
    <property type="entry name" value="P-loop containing nucleotide triphosphate hydrolases"/>
    <property type="match status" value="1"/>
</dbReference>
<dbReference type="EMBL" id="ACYY01000015">
    <property type="protein sequence ID" value="EEW24721.1"/>
    <property type="molecule type" value="Genomic_DNA"/>
</dbReference>
<dbReference type="eggNOG" id="COG3265">
    <property type="taxonomic scope" value="Bacteria"/>
</dbReference>
<reference evidence="11 12" key="1">
    <citation type="submission" date="2009-08" db="EMBL/GenBank/DDBJ databases">
        <title>The draft genome of Rhodobacter sp. SW2.</title>
        <authorList>
            <consortium name="US DOE Joint Genome Institute (JGI-PGF)"/>
            <person name="Lucas S."/>
            <person name="Copeland A."/>
            <person name="Lapidus A."/>
            <person name="Glavina del Rio T."/>
            <person name="Tice H."/>
            <person name="Bruce D."/>
            <person name="Goodwin L."/>
            <person name="Pitluck S."/>
            <person name="Larimer F."/>
            <person name="Land M.L."/>
            <person name="Hauser L."/>
            <person name="Emerson D."/>
        </authorList>
    </citation>
    <scope>NUCLEOTIDE SEQUENCE [LARGE SCALE GENOMIC DNA]</scope>
    <source>
        <strain evidence="11 12">SW2</strain>
    </source>
</reference>
<keyword evidence="7 10" id="KW-0067">ATP-binding</keyword>
<evidence type="ECO:0000313" key="11">
    <source>
        <dbReference type="EMBL" id="EEW24721.1"/>
    </source>
</evidence>
<dbReference type="Proteomes" id="UP000010121">
    <property type="component" value="Unassembled WGS sequence"/>
</dbReference>
<comment type="caution">
    <text evidence="11">The sequence shown here is derived from an EMBL/GenBank/DDBJ whole genome shotgun (WGS) entry which is preliminary data.</text>
</comment>
<dbReference type="FunFam" id="3.40.50.300:FF:000522">
    <property type="entry name" value="Gluconokinase"/>
    <property type="match status" value="1"/>
</dbReference>
<dbReference type="NCBIfam" id="TIGR01313">
    <property type="entry name" value="therm_gnt_kin"/>
    <property type="match status" value="1"/>
</dbReference>
<dbReference type="InterPro" id="IPR006001">
    <property type="entry name" value="Therm_gnt_kin"/>
</dbReference>
<accession>C8S2P5</accession>
<dbReference type="PANTHER" id="PTHR43442">
    <property type="entry name" value="GLUCONOKINASE-RELATED"/>
    <property type="match status" value="1"/>
</dbReference>
<dbReference type="SUPFAM" id="SSF52540">
    <property type="entry name" value="P-loop containing nucleoside triphosphate hydrolases"/>
    <property type="match status" value="1"/>
</dbReference>
<sequence>MTPPLRLVVMGVSGCGKSSVGAALGQRLGLDYLDGDDLHPAANIDKMRRGVALDDADRWPWLQAVGQALAAGPRIVGCSALKRRYRDLIRSEVGAPVIFVHLAGSKALIAARMAARMAAQPGHFMPSSLLDSQFAALEPPGADEAAVQISIDQPLDRLVADIAAQLSGGWRGRSTPPAP</sequence>
<evidence type="ECO:0000256" key="1">
    <source>
        <dbReference type="ARBA" id="ARBA00004761"/>
    </source>
</evidence>
<dbReference type="PANTHER" id="PTHR43442:SF3">
    <property type="entry name" value="GLUCONOKINASE-RELATED"/>
    <property type="match status" value="1"/>
</dbReference>
<proteinExistence type="inferred from homology"/>
<dbReference type="Pfam" id="PF13671">
    <property type="entry name" value="AAA_33"/>
    <property type="match status" value="1"/>
</dbReference>
<evidence type="ECO:0000256" key="4">
    <source>
        <dbReference type="ARBA" id="ARBA00022679"/>
    </source>
</evidence>
<protein>
    <recommendedName>
        <fullName evidence="3 10">Gluconokinase</fullName>
        <ecNumber evidence="3 10">2.7.1.12</ecNumber>
    </recommendedName>
</protein>
<keyword evidence="5 10" id="KW-0547">Nucleotide-binding</keyword>
<dbReference type="EC" id="2.7.1.12" evidence="3 10"/>
<evidence type="ECO:0000256" key="5">
    <source>
        <dbReference type="ARBA" id="ARBA00022741"/>
    </source>
</evidence>
<keyword evidence="4 10" id="KW-0808">Transferase</keyword>
<comment type="pathway">
    <text evidence="1">Carbohydrate acid metabolism.</text>
</comment>
<dbReference type="InterPro" id="IPR027417">
    <property type="entry name" value="P-loop_NTPase"/>
</dbReference>
<evidence type="ECO:0000256" key="8">
    <source>
        <dbReference type="ARBA" id="ARBA00023064"/>
    </source>
</evidence>
<keyword evidence="6 10" id="KW-0418">Kinase</keyword>
<keyword evidence="12" id="KW-1185">Reference proteome</keyword>
<keyword evidence="8" id="KW-0311">Gluconate utilization</keyword>
<dbReference type="GO" id="GO:0019521">
    <property type="term" value="P:D-gluconate metabolic process"/>
    <property type="evidence" value="ECO:0007669"/>
    <property type="project" value="UniProtKB-KW"/>
</dbReference>
<evidence type="ECO:0000256" key="2">
    <source>
        <dbReference type="ARBA" id="ARBA00008420"/>
    </source>
</evidence>
<dbReference type="GO" id="GO:0046316">
    <property type="term" value="F:gluconokinase activity"/>
    <property type="evidence" value="ECO:0007669"/>
    <property type="project" value="UniProtKB-EC"/>
</dbReference>
<evidence type="ECO:0000256" key="9">
    <source>
        <dbReference type="ARBA" id="ARBA00048090"/>
    </source>
</evidence>
<evidence type="ECO:0000256" key="6">
    <source>
        <dbReference type="ARBA" id="ARBA00022777"/>
    </source>
</evidence>
<dbReference type="AlphaFoldDB" id="C8S2P5"/>
<evidence type="ECO:0000256" key="7">
    <source>
        <dbReference type="ARBA" id="ARBA00022840"/>
    </source>
</evidence>
<name>C8S2P5_9RHOB</name>
<dbReference type="STRING" id="371731.Rsw2DRAFT_2323"/>
<evidence type="ECO:0000313" key="12">
    <source>
        <dbReference type="Proteomes" id="UP000010121"/>
    </source>
</evidence>
<comment type="catalytic activity">
    <reaction evidence="9 10">
        <text>D-gluconate + ATP = 6-phospho-D-gluconate + ADP + H(+)</text>
        <dbReference type="Rhea" id="RHEA:19433"/>
        <dbReference type="ChEBI" id="CHEBI:15378"/>
        <dbReference type="ChEBI" id="CHEBI:18391"/>
        <dbReference type="ChEBI" id="CHEBI:30616"/>
        <dbReference type="ChEBI" id="CHEBI:58759"/>
        <dbReference type="ChEBI" id="CHEBI:456216"/>
        <dbReference type="EC" id="2.7.1.12"/>
    </reaction>
</comment>
<comment type="similarity">
    <text evidence="2 10">Belongs to the gluconokinase GntK/GntV family.</text>
</comment>
<dbReference type="CDD" id="cd02021">
    <property type="entry name" value="GntK"/>
    <property type="match status" value="1"/>
</dbReference>
<dbReference type="RefSeq" id="WP_008031159.1">
    <property type="nucleotide sequence ID" value="NZ_ACYY01000015.1"/>
</dbReference>
<dbReference type="GO" id="GO:0005737">
    <property type="term" value="C:cytoplasm"/>
    <property type="evidence" value="ECO:0007669"/>
    <property type="project" value="TreeGrafter"/>
</dbReference>
<gene>
    <name evidence="11" type="ORF">Rsw2DRAFT_2323</name>
</gene>
<evidence type="ECO:0000256" key="3">
    <source>
        <dbReference type="ARBA" id="ARBA00012054"/>
    </source>
</evidence>
<organism evidence="11 12">
    <name type="scientific">Rhodobacter ferrooxidans</name>
    <dbReference type="NCBI Taxonomy" id="371731"/>
    <lineage>
        <taxon>Bacteria</taxon>
        <taxon>Pseudomonadati</taxon>
        <taxon>Pseudomonadota</taxon>
        <taxon>Alphaproteobacteria</taxon>
        <taxon>Rhodobacterales</taxon>
        <taxon>Rhodobacter group</taxon>
        <taxon>Rhodobacter</taxon>
    </lineage>
</organism>